<dbReference type="EMBL" id="SJPF01000003">
    <property type="protein sequence ID" value="TWT33382.1"/>
    <property type="molecule type" value="Genomic_DNA"/>
</dbReference>
<name>A0A5C5V6P4_9BACT</name>
<dbReference type="RefSeq" id="WP_146433205.1">
    <property type="nucleotide sequence ID" value="NZ_SJPF01000003.1"/>
</dbReference>
<evidence type="ECO:0000313" key="1">
    <source>
        <dbReference type="EMBL" id="TWT33382.1"/>
    </source>
</evidence>
<organism evidence="1 2">
    <name type="scientific">Blastopirellula retiformator</name>
    <dbReference type="NCBI Taxonomy" id="2527970"/>
    <lineage>
        <taxon>Bacteria</taxon>
        <taxon>Pseudomonadati</taxon>
        <taxon>Planctomycetota</taxon>
        <taxon>Planctomycetia</taxon>
        <taxon>Pirellulales</taxon>
        <taxon>Pirellulaceae</taxon>
        <taxon>Blastopirellula</taxon>
    </lineage>
</organism>
<dbReference type="AlphaFoldDB" id="A0A5C5V6P4"/>
<reference evidence="1 2" key="1">
    <citation type="submission" date="2019-02" db="EMBL/GenBank/DDBJ databases">
        <title>Deep-cultivation of Planctomycetes and their phenomic and genomic characterization uncovers novel biology.</title>
        <authorList>
            <person name="Wiegand S."/>
            <person name="Jogler M."/>
            <person name="Boedeker C."/>
            <person name="Pinto D."/>
            <person name="Vollmers J."/>
            <person name="Rivas-Marin E."/>
            <person name="Kohn T."/>
            <person name="Peeters S.H."/>
            <person name="Heuer A."/>
            <person name="Rast P."/>
            <person name="Oberbeckmann S."/>
            <person name="Bunk B."/>
            <person name="Jeske O."/>
            <person name="Meyerdierks A."/>
            <person name="Storesund J.E."/>
            <person name="Kallscheuer N."/>
            <person name="Luecker S."/>
            <person name="Lage O.M."/>
            <person name="Pohl T."/>
            <person name="Merkel B.J."/>
            <person name="Hornburger P."/>
            <person name="Mueller R.-W."/>
            <person name="Bruemmer F."/>
            <person name="Labrenz M."/>
            <person name="Spormann A.M."/>
            <person name="Op Den Camp H."/>
            <person name="Overmann J."/>
            <person name="Amann R."/>
            <person name="Jetten M.S.M."/>
            <person name="Mascher T."/>
            <person name="Medema M.H."/>
            <person name="Devos D.P."/>
            <person name="Kaster A.-K."/>
            <person name="Ovreas L."/>
            <person name="Rohde M."/>
            <person name="Galperin M.Y."/>
            <person name="Jogler C."/>
        </authorList>
    </citation>
    <scope>NUCLEOTIDE SEQUENCE [LARGE SCALE GENOMIC DNA]</scope>
    <source>
        <strain evidence="1 2">Enr8</strain>
    </source>
</reference>
<proteinExistence type="predicted"/>
<comment type="caution">
    <text evidence="1">The sequence shown here is derived from an EMBL/GenBank/DDBJ whole genome shotgun (WGS) entry which is preliminary data.</text>
</comment>
<sequence>MDFREPIDVNRAAEIIGCKSNYVRVLFDAGRLDGKKLTDRAILIERQSAIAHAKDFAKSAGRPRSAKPNTRLRATLPPLKDPIGTPEAAEILGCSVDNVCKMLQAGRMIGYKLSLQGWAIERREVLKHVPAEVVGRPRGGTPRAFF</sequence>
<accession>A0A5C5V6P4</accession>
<gene>
    <name evidence="1" type="ORF">Enr8_32090</name>
</gene>
<evidence type="ECO:0008006" key="3">
    <source>
        <dbReference type="Google" id="ProtNLM"/>
    </source>
</evidence>
<keyword evidence="2" id="KW-1185">Reference proteome</keyword>
<protein>
    <recommendedName>
        <fullName evidence="3">Helix-turn-helix domain protein</fullName>
    </recommendedName>
</protein>
<evidence type="ECO:0000313" key="2">
    <source>
        <dbReference type="Proteomes" id="UP000318878"/>
    </source>
</evidence>
<dbReference type="Proteomes" id="UP000318878">
    <property type="component" value="Unassembled WGS sequence"/>
</dbReference>